<dbReference type="InterPro" id="IPR006264">
    <property type="entry name" value="EPSP_synthase"/>
</dbReference>
<keyword evidence="13" id="KW-0067">ATP-binding</keyword>
<dbReference type="Pfam" id="PF01202">
    <property type="entry name" value="SKI"/>
    <property type="match status" value="1"/>
</dbReference>
<feature type="domain" description="Quinate/shikimate 5-dehydrogenase/glutamyl-tRNA reductase" evidence="21">
    <location>
        <begin position="890"/>
        <end position="972"/>
    </location>
</feature>
<evidence type="ECO:0000256" key="3">
    <source>
        <dbReference type="ARBA" id="ARBA00004842"/>
    </source>
</evidence>
<dbReference type="InterPro" id="IPR010110">
    <property type="entry name" value="Shikimate_DH_AroM-type"/>
</dbReference>
<comment type="similarity">
    <text evidence="4">In the 2nd section; belongs to the type-I 3-dehydroquinase family.</text>
</comment>
<dbReference type="InterPro" id="IPR031322">
    <property type="entry name" value="Shikimate/glucono_kinase"/>
</dbReference>
<dbReference type="InterPro" id="IPR036291">
    <property type="entry name" value="NAD(P)-bd_dom_sf"/>
</dbReference>
<dbReference type="NCBIfam" id="TIGR01809">
    <property type="entry name" value="Shik-DH-AROM"/>
    <property type="match status" value="1"/>
</dbReference>
<dbReference type="Pfam" id="PF08501">
    <property type="entry name" value="Shikimate_dh_N"/>
    <property type="match status" value="1"/>
</dbReference>
<evidence type="ECO:0000256" key="14">
    <source>
        <dbReference type="ARBA" id="ARBA00022857"/>
    </source>
</evidence>
<evidence type="ECO:0000259" key="23">
    <source>
        <dbReference type="Pfam" id="PF18317"/>
    </source>
</evidence>
<dbReference type="CDD" id="cd01065">
    <property type="entry name" value="NAD_bind_Shikimate_DH"/>
    <property type="match status" value="1"/>
</dbReference>
<keyword evidence="9" id="KW-0479">Metal-binding</keyword>
<evidence type="ECO:0000256" key="2">
    <source>
        <dbReference type="ARBA" id="ARBA00004811"/>
    </source>
</evidence>
<reference evidence="24 25" key="1">
    <citation type="submission" date="2024-02" db="EMBL/GenBank/DDBJ databases">
        <title>A draft genome for the cacao thread blight pathogen Marasmius crinis-equi.</title>
        <authorList>
            <person name="Cohen S.P."/>
            <person name="Baruah I.K."/>
            <person name="Amoako-Attah I."/>
            <person name="Bukari Y."/>
            <person name="Meinhardt L.W."/>
            <person name="Bailey B.A."/>
        </authorList>
    </citation>
    <scope>NUCLEOTIDE SEQUENCE [LARGE SCALE GENOMIC DNA]</scope>
    <source>
        <strain evidence="24 25">GH-76</strain>
    </source>
</reference>
<dbReference type="InterPro" id="IPR027417">
    <property type="entry name" value="P-loop_NTPase"/>
</dbReference>
<comment type="pathway">
    <text evidence="2 19">Metabolic intermediate biosynthesis; chorismate biosynthesis; chorismate from D-erythrose 4-phosphate and phosphoenolpyruvate: step 6/7.</text>
</comment>
<dbReference type="InterPro" id="IPR000623">
    <property type="entry name" value="Shikimate_kinase/TSH1"/>
</dbReference>
<evidence type="ECO:0000256" key="15">
    <source>
        <dbReference type="ARBA" id="ARBA00023002"/>
    </source>
</evidence>
<dbReference type="PANTHER" id="PTHR21090:SF5">
    <property type="entry name" value="PENTAFUNCTIONAL AROM POLYPEPTIDE"/>
    <property type="match status" value="1"/>
</dbReference>
<dbReference type="SUPFAM" id="SSF51569">
    <property type="entry name" value="Aldolase"/>
    <property type="match status" value="1"/>
</dbReference>
<keyword evidence="25" id="KW-1185">Reference proteome</keyword>
<dbReference type="CDD" id="cd00464">
    <property type="entry name" value="SK"/>
    <property type="match status" value="1"/>
</dbReference>
<dbReference type="CDD" id="cd00502">
    <property type="entry name" value="DHQase_I"/>
    <property type="match status" value="1"/>
</dbReference>
<comment type="catalytic activity">
    <reaction evidence="17">
        <text>3-phosphoshikimate + phosphoenolpyruvate = 5-O-(1-carboxyvinyl)-3-phosphoshikimate + phosphate</text>
        <dbReference type="Rhea" id="RHEA:21256"/>
        <dbReference type="ChEBI" id="CHEBI:43474"/>
        <dbReference type="ChEBI" id="CHEBI:57701"/>
        <dbReference type="ChEBI" id="CHEBI:58702"/>
        <dbReference type="ChEBI" id="CHEBI:145989"/>
        <dbReference type="EC" id="2.5.1.19"/>
    </reaction>
    <physiologicalReaction direction="left-to-right" evidence="17">
        <dbReference type="Rhea" id="RHEA:21257"/>
    </physiologicalReaction>
</comment>
<gene>
    <name evidence="24" type="ORF">V5O48_018655</name>
</gene>
<evidence type="ECO:0000256" key="8">
    <source>
        <dbReference type="ARBA" id="ARBA00022679"/>
    </source>
</evidence>
<dbReference type="HAMAP" id="MF_00109">
    <property type="entry name" value="Shikimate_kinase"/>
    <property type="match status" value="1"/>
</dbReference>
<evidence type="ECO:0000256" key="18">
    <source>
        <dbReference type="ARBA" id="ARBA00048567"/>
    </source>
</evidence>
<dbReference type="EMBL" id="JBAHYK010003547">
    <property type="protein sequence ID" value="KAL0563412.1"/>
    <property type="molecule type" value="Genomic_DNA"/>
</dbReference>
<dbReference type="NCBIfam" id="TIGR01356">
    <property type="entry name" value="aroA"/>
    <property type="match status" value="1"/>
</dbReference>
<evidence type="ECO:0000256" key="7">
    <source>
        <dbReference type="ARBA" id="ARBA00022605"/>
    </source>
</evidence>
<evidence type="ECO:0000256" key="17">
    <source>
        <dbReference type="ARBA" id="ARBA00044633"/>
    </source>
</evidence>
<feature type="domain" description="Shikimate dehydrogenase substrate binding N-terminal" evidence="22">
    <location>
        <begin position="778"/>
        <end position="859"/>
    </location>
</feature>
<evidence type="ECO:0000256" key="5">
    <source>
        <dbReference type="ARBA" id="ARBA00009349"/>
    </source>
</evidence>
<evidence type="ECO:0000259" key="20">
    <source>
        <dbReference type="Pfam" id="PF00275"/>
    </source>
</evidence>
<dbReference type="Gene3D" id="3.40.50.10860">
    <property type="entry name" value="Leucine Dehydrogenase, chain A, domain 1"/>
    <property type="match status" value="1"/>
</dbReference>
<evidence type="ECO:0000256" key="6">
    <source>
        <dbReference type="ARBA" id="ARBA00009948"/>
    </source>
</evidence>
<evidence type="ECO:0000259" key="22">
    <source>
        <dbReference type="Pfam" id="PF08501"/>
    </source>
</evidence>
<dbReference type="Pfam" id="PF01488">
    <property type="entry name" value="Shikimate_DH"/>
    <property type="match status" value="1"/>
</dbReference>
<dbReference type="SUPFAM" id="SSF53223">
    <property type="entry name" value="Aminoacid dehydrogenase-like, N-terminal domain"/>
    <property type="match status" value="1"/>
</dbReference>
<keyword evidence="15" id="KW-0560">Oxidoreductase</keyword>
<feature type="domain" description="Enolpyruvate transferase" evidence="20">
    <location>
        <begin position="1"/>
        <end position="323"/>
    </location>
</feature>
<dbReference type="PRINTS" id="PR01100">
    <property type="entry name" value="SHIKIMTKNASE"/>
</dbReference>
<dbReference type="InterPro" id="IPR006151">
    <property type="entry name" value="Shikm_DH/Glu-tRNA_Rdtase"/>
</dbReference>
<evidence type="ECO:0000256" key="16">
    <source>
        <dbReference type="ARBA" id="ARBA00023141"/>
    </source>
</evidence>
<dbReference type="InterPro" id="IPR013785">
    <property type="entry name" value="Aldolase_TIM"/>
</dbReference>
<evidence type="ECO:0000256" key="12">
    <source>
        <dbReference type="ARBA" id="ARBA00022833"/>
    </source>
</evidence>
<comment type="catalytic activity">
    <reaction evidence="18">
        <text>shikimate + ATP = 3-phosphoshikimate + ADP + H(+)</text>
        <dbReference type="Rhea" id="RHEA:13121"/>
        <dbReference type="ChEBI" id="CHEBI:15378"/>
        <dbReference type="ChEBI" id="CHEBI:30616"/>
        <dbReference type="ChEBI" id="CHEBI:36208"/>
        <dbReference type="ChEBI" id="CHEBI:145989"/>
        <dbReference type="ChEBI" id="CHEBI:456216"/>
        <dbReference type="EC" id="2.7.1.71"/>
    </reaction>
</comment>
<dbReference type="SUPFAM" id="SSF55205">
    <property type="entry name" value="EPT/RTPC-like"/>
    <property type="match status" value="1"/>
</dbReference>
<feature type="domain" description="SDH C-terminal" evidence="23">
    <location>
        <begin position="1018"/>
        <end position="1046"/>
    </location>
</feature>
<dbReference type="NCBIfam" id="TIGR01093">
    <property type="entry name" value="aroD"/>
    <property type="match status" value="1"/>
</dbReference>
<dbReference type="PROSITE" id="PS01128">
    <property type="entry name" value="SHIKIMATE_KINASE"/>
    <property type="match status" value="1"/>
</dbReference>
<comment type="similarity">
    <text evidence="5">In the N-terminal section; belongs to the shikimate kinase family.</text>
</comment>
<dbReference type="PANTHER" id="PTHR21090">
    <property type="entry name" value="AROM/DEHYDROQUINATE SYNTHASE"/>
    <property type="match status" value="1"/>
</dbReference>
<evidence type="ECO:0000256" key="4">
    <source>
        <dbReference type="ARBA" id="ARBA00006477"/>
    </source>
</evidence>
<comment type="similarity">
    <text evidence="6 19">Belongs to the EPSP synthase family.</text>
</comment>
<dbReference type="Pfam" id="PF01487">
    <property type="entry name" value="DHquinase_I"/>
    <property type="match status" value="1"/>
</dbReference>
<evidence type="ECO:0000313" key="25">
    <source>
        <dbReference type="Proteomes" id="UP001465976"/>
    </source>
</evidence>
<keyword evidence="16 19" id="KW-0057">Aromatic amino acid biosynthesis</keyword>
<dbReference type="HAMAP" id="MF_00222">
    <property type="entry name" value="Shikimate_DH_AroE"/>
    <property type="match status" value="1"/>
</dbReference>
<protein>
    <recommendedName>
        <fullName evidence="19">3-phosphoshikimate 1-carboxyvinyltransferase</fullName>
        <ecNumber evidence="19">2.5.1.19</ecNumber>
    </recommendedName>
</protein>
<dbReference type="InterPro" id="IPR022893">
    <property type="entry name" value="Shikimate_DH_fam"/>
</dbReference>
<organism evidence="24 25">
    <name type="scientific">Marasmius crinis-equi</name>
    <dbReference type="NCBI Taxonomy" id="585013"/>
    <lineage>
        <taxon>Eukaryota</taxon>
        <taxon>Fungi</taxon>
        <taxon>Dikarya</taxon>
        <taxon>Basidiomycota</taxon>
        <taxon>Agaricomycotina</taxon>
        <taxon>Agaricomycetes</taxon>
        <taxon>Agaricomycetidae</taxon>
        <taxon>Agaricales</taxon>
        <taxon>Marasmiineae</taxon>
        <taxon>Marasmiaceae</taxon>
        <taxon>Marasmius</taxon>
    </lineage>
</organism>
<evidence type="ECO:0000256" key="9">
    <source>
        <dbReference type="ARBA" id="ARBA00022723"/>
    </source>
</evidence>
<keyword evidence="11" id="KW-0418">Kinase</keyword>
<dbReference type="SUPFAM" id="SSF52540">
    <property type="entry name" value="P-loop containing nucleoside triphosphate hydrolases"/>
    <property type="match status" value="1"/>
</dbReference>
<dbReference type="Gene3D" id="3.20.20.70">
    <property type="entry name" value="Aldolase class I"/>
    <property type="match status" value="1"/>
</dbReference>
<comment type="pathway">
    <text evidence="3">Metabolic intermediate biosynthesis; chorismate biosynthesis; chorismate from D-erythrose 4-phosphate and phosphoenolpyruvate: step 5/7.</text>
</comment>
<evidence type="ECO:0000256" key="10">
    <source>
        <dbReference type="ARBA" id="ARBA00022741"/>
    </source>
</evidence>
<keyword evidence="8 19" id="KW-0808">Transferase</keyword>
<dbReference type="Pfam" id="PF00275">
    <property type="entry name" value="EPSP_synthase"/>
    <property type="match status" value="1"/>
</dbReference>
<dbReference type="EC" id="2.5.1.19" evidence="19"/>
<dbReference type="Gene3D" id="3.40.50.300">
    <property type="entry name" value="P-loop containing nucleotide triphosphate hydrolases"/>
    <property type="match status" value="1"/>
</dbReference>
<name>A0ABR3EKI4_9AGAR</name>
<dbReference type="SUPFAM" id="SSF51735">
    <property type="entry name" value="NAD(P)-binding Rossmann-fold domains"/>
    <property type="match status" value="1"/>
</dbReference>
<evidence type="ECO:0000256" key="11">
    <source>
        <dbReference type="ARBA" id="ARBA00022777"/>
    </source>
</evidence>
<dbReference type="InterPro" id="IPR023000">
    <property type="entry name" value="Shikimate_kinase_CS"/>
</dbReference>
<dbReference type="Gene3D" id="3.65.10.10">
    <property type="entry name" value="Enolpyruvate transferase domain"/>
    <property type="match status" value="2"/>
</dbReference>
<dbReference type="Gene3D" id="3.40.50.720">
    <property type="entry name" value="NAD(P)-binding Rossmann-like Domain"/>
    <property type="match status" value="1"/>
</dbReference>
<dbReference type="Proteomes" id="UP001465976">
    <property type="component" value="Unassembled WGS sequence"/>
</dbReference>
<dbReference type="InterPro" id="IPR013708">
    <property type="entry name" value="Shikimate_DH-bd_N"/>
</dbReference>
<comment type="cofactor">
    <cofactor evidence="1">
        <name>Zn(2+)</name>
        <dbReference type="ChEBI" id="CHEBI:29105"/>
    </cofactor>
</comment>
<accession>A0ABR3EKI4</accession>
<dbReference type="Pfam" id="PF18317">
    <property type="entry name" value="SDH_C"/>
    <property type="match status" value="1"/>
</dbReference>
<comment type="caution">
    <text evidence="24">The sequence shown here is derived from an EMBL/GenBank/DDBJ whole genome shotgun (WGS) entry which is preliminary data.</text>
</comment>
<sequence length="1053" mass="114223">MKQRPIGPLVTALKGNGSTIDFLESQGCLPLSIAPAGLKGGKIQLAASVSSQYVSSVLLCAPYAQEAITLELIGGQVISQPYIDMTIAMMRTFGIDVVRRTDPETGKQLDVYDIPKGTYTNPSVYAIESDASSATYPLAIAAITGTTCTIKNIGSASLQGDARFAKEVLERMGCEVSQTESDTTVKGPPPGQLKSVEEIDMEVMTDAFLTATVLGAVAAGAGGSAERKTRIIGIANQRVKECNRIRAMIDELAKFGVATNELDDGLEVYGKPISELKHGASVHCYDDHRVAMAFSVLATVVPNTILEEKRCVEKTWPNWWDDLQNKIGIRVQGVELSHSPTSSTSHAPKPPKGSDASILIIGMRGSGKSYIGQLASSSLAGWSLIDADSHFEQKLEVGVREFVHQHGWPAFREKETEFLKDLLAAHPTKTVISLGGGIVETEAARDLIKEYRDKKKGVVVYNVRDIEEIVEYLGVEATRPAYGEPIEEVYKRREPWFVECSSHRFINHVKGKGDVRQEVERFFGHVTGLSPNLVSHEGRRTYFLSLTYPDLTPALAQIPELSVGVDALELRVDLLKSRDGAFVADQIAALRRVTTLPIVYTLRTVSQGGAFPDDAHAEAAELLNLGLALGVEYLDVETTLPSPLIKSLVTHKRSTQLIASYHDWTGSLSWSSLEVEATYHQASTFGDIIKIIGKANSLQDNFDLQAFVGKMNARANAKPLLAINMGVEGQMSRVLNEVFTPVTHPLLPSRAAPGQLSFVEIQKALSLLGQISPRKYYLFGNPISHSMSPTLHNTGFQTLGLPHTYGLLETQSVDEEIKKVVRSEGFGGASVTIPFKMDIMPLLDEVTPAAKLVGAVNTVIPKVVDGKRVLVGDNTDWLGIRGSVAARVFRVENALVIGGGGTARAAIYALEDLGAKTVYVWNRTKEKAVTLQKEFAGANIVVLDKLGEYPEGAPNVIISAVPATETSVSSEAGKLELPASLFAYTAGPACVVDMAYKPIETPLLKLAASQSNWAKAQGVEVLLQQGYRQFEVWTGRRAPREIISKVVWEKYLS</sequence>
<keyword evidence="10" id="KW-0547">Nucleotide-binding</keyword>
<keyword evidence="12" id="KW-0862">Zinc</keyword>
<evidence type="ECO:0000256" key="1">
    <source>
        <dbReference type="ARBA" id="ARBA00001947"/>
    </source>
</evidence>
<keyword evidence="14" id="KW-0521">NADP</keyword>
<dbReference type="InterPro" id="IPR013792">
    <property type="entry name" value="RNA3'P_cycl/enolpyr_Trfase_a/b"/>
</dbReference>
<evidence type="ECO:0000256" key="19">
    <source>
        <dbReference type="RuleBase" id="RU004164"/>
    </source>
</evidence>
<dbReference type="InterPro" id="IPR001381">
    <property type="entry name" value="DHquinase_I"/>
</dbReference>
<dbReference type="InterPro" id="IPR036968">
    <property type="entry name" value="Enolpyruvate_Tfrase_sf"/>
</dbReference>
<keyword evidence="7 19" id="KW-0028">Amino-acid biosynthesis</keyword>
<dbReference type="InterPro" id="IPR046346">
    <property type="entry name" value="Aminoacid_DH-like_N_sf"/>
</dbReference>
<evidence type="ECO:0000313" key="24">
    <source>
        <dbReference type="EMBL" id="KAL0563412.1"/>
    </source>
</evidence>
<dbReference type="InterPro" id="IPR023193">
    <property type="entry name" value="EPSP_synthase_CS"/>
</dbReference>
<dbReference type="PROSITE" id="PS00885">
    <property type="entry name" value="EPSP_SYNTHASE_2"/>
    <property type="match status" value="1"/>
</dbReference>
<evidence type="ECO:0000256" key="13">
    <source>
        <dbReference type="ARBA" id="ARBA00022840"/>
    </source>
</evidence>
<proteinExistence type="inferred from homology"/>
<dbReference type="InterPro" id="IPR001986">
    <property type="entry name" value="Enolpyruvate_Tfrase_dom"/>
</dbReference>
<evidence type="ECO:0000259" key="21">
    <source>
        <dbReference type="Pfam" id="PF01488"/>
    </source>
</evidence>
<dbReference type="InterPro" id="IPR041121">
    <property type="entry name" value="SDH_C"/>
</dbReference>